<dbReference type="Proteomes" id="UP000326570">
    <property type="component" value="Unassembled WGS sequence"/>
</dbReference>
<name>A0A5N1IXS5_9BACT</name>
<dbReference type="RefSeq" id="WP_150904265.1">
    <property type="nucleotide sequence ID" value="NZ_VTWT01000006.1"/>
</dbReference>
<dbReference type="AlphaFoldDB" id="A0A5N1IXS5"/>
<sequence>MHKFTFIIAGLFFLNTSSPAVSNSSLENDRKISVESARIATFELNMNNTYNGAHLQDSGLDYEIFRKALIGYYNLKRTSPVTIKKSVLSIIDFNKASSENRLWIIDIKSKKLLYNTLVAHGKNSGENYARKFSNVPQSEMSSLGFYATNQTYIGKHGLSLKLTGLDKGFNHNAFQRAIVIHGANYVSKSFVNQHGRLGRSQGCPALPVAQSSDIINTIKNNSCLFIVGPEPKYNSSFLKLEPALATFALEMEKAQENI</sequence>
<evidence type="ECO:0000313" key="2">
    <source>
        <dbReference type="Proteomes" id="UP000326570"/>
    </source>
</evidence>
<dbReference type="Pfam" id="PF13645">
    <property type="entry name" value="YkuD_2"/>
    <property type="match status" value="1"/>
</dbReference>
<dbReference type="PANTHER" id="PTHR38477:SF1">
    <property type="entry name" value="MUREIN L,D-TRANSPEPTIDASE CATALYTIC DOMAIN FAMILY PROTEIN"/>
    <property type="match status" value="1"/>
</dbReference>
<gene>
    <name evidence="1" type="ORF">F0P94_12730</name>
</gene>
<proteinExistence type="predicted"/>
<protein>
    <submittedName>
        <fullName evidence="1">Murein L,D-transpeptidase catalytic domain family protein</fullName>
    </submittedName>
</protein>
<organism evidence="1 2">
    <name type="scientific">Adhaeribacter soli</name>
    <dbReference type="NCBI Taxonomy" id="2607655"/>
    <lineage>
        <taxon>Bacteria</taxon>
        <taxon>Pseudomonadati</taxon>
        <taxon>Bacteroidota</taxon>
        <taxon>Cytophagia</taxon>
        <taxon>Cytophagales</taxon>
        <taxon>Hymenobacteraceae</taxon>
        <taxon>Adhaeribacter</taxon>
    </lineage>
</organism>
<dbReference type="InterPro" id="IPR032676">
    <property type="entry name" value="YkuD_2"/>
</dbReference>
<dbReference type="EMBL" id="VTWT01000006">
    <property type="protein sequence ID" value="KAA9332853.1"/>
    <property type="molecule type" value="Genomic_DNA"/>
</dbReference>
<evidence type="ECO:0000313" key="1">
    <source>
        <dbReference type="EMBL" id="KAA9332853.1"/>
    </source>
</evidence>
<reference evidence="1 2" key="1">
    <citation type="submission" date="2019-09" db="EMBL/GenBank/DDBJ databases">
        <title>Genome sequence of Adhaeribacter sp. M2.</title>
        <authorList>
            <person name="Srinivasan S."/>
        </authorList>
    </citation>
    <scope>NUCLEOTIDE SEQUENCE [LARGE SCALE GENOMIC DNA]</scope>
    <source>
        <strain evidence="1 2">M2</strain>
    </source>
</reference>
<keyword evidence="2" id="KW-1185">Reference proteome</keyword>
<dbReference type="PANTHER" id="PTHR38477">
    <property type="entry name" value="HYPOTHETICAL EXPORTED PROTEIN"/>
    <property type="match status" value="1"/>
</dbReference>
<accession>A0A5N1IXS5</accession>
<comment type="caution">
    <text evidence="1">The sequence shown here is derived from an EMBL/GenBank/DDBJ whole genome shotgun (WGS) entry which is preliminary data.</text>
</comment>